<dbReference type="RefSeq" id="WP_110313815.1">
    <property type="nucleotide sequence ID" value="NZ_QJKC01000028.1"/>
</dbReference>
<dbReference type="InterPro" id="IPR003593">
    <property type="entry name" value="AAA+_ATPase"/>
</dbReference>
<dbReference type="GO" id="GO:0043190">
    <property type="term" value="C:ATP-binding cassette (ABC) transporter complex"/>
    <property type="evidence" value="ECO:0007669"/>
    <property type="project" value="TreeGrafter"/>
</dbReference>
<dbReference type="FunFam" id="3.40.50.300:FF:000224">
    <property type="entry name" value="Energy-coupling factor transporter ATP-binding protein EcfA"/>
    <property type="match status" value="1"/>
</dbReference>
<dbReference type="GO" id="GO:0000041">
    <property type="term" value="P:transition metal ion transport"/>
    <property type="evidence" value="ECO:0007669"/>
    <property type="project" value="UniProtKB-ARBA"/>
</dbReference>
<dbReference type="GO" id="GO:0042626">
    <property type="term" value="F:ATPase-coupled transmembrane transporter activity"/>
    <property type="evidence" value="ECO:0007669"/>
    <property type="project" value="TreeGrafter"/>
</dbReference>
<name>A0A318IV71_9NEIS</name>
<keyword evidence="3" id="KW-0813">Transport</keyword>
<evidence type="ECO:0000256" key="6">
    <source>
        <dbReference type="ARBA" id="ARBA00022840"/>
    </source>
</evidence>
<keyword evidence="8" id="KW-0472">Membrane</keyword>
<evidence type="ECO:0000256" key="2">
    <source>
        <dbReference type="ARBA" id="ARBA00005417"/>
    </source>
</evidence>
<feature type="region of interest" description="Disordered" evidence="9">
    <location>
        <begin position="250"/>
        <end position="291"/>
    </location>
</feature>
<feature type="domain" description="ABC transporter" evidence="10">
    <location>
        <begin position="6"/>
        <end position="244"/>
    </location>
</feature>
<keyword evidence="5" id="KW-0547">Nucleotide-binding</keyword>
<dbReference type="Proteomes" id="UP000248395">
    <property type="component" value="Unassembled WGS sequence"/>
</dbReference>
<dbReference type="GO" id="GO:0016887">
    <property type="term" value="F:ATP hydrolysis activity"/>
    <property type="evidence" value="ECO:0007669"/>
    <property type="project" value="InterPro"/>
</dbReference>
<keyword evidence="6 11" id="KW-0067">ATP-binding</keyword>
<evidence type="ECO:0000256" key="5">
    <source>
        <dbReference type="ARBA" id="ARBA00022741"/>
    </source>
</evidence>
<reference evidence="11 12" key="1">
    <citation type="submission" date="2018-05" db="EMBL/GenBank/DDBJ databases">
        <title>Genomic Encyclopedia of Type Strains, Phase IV (KMG-IV): sequencing the most valuable type-strain genomes for metagenomic binning, comparative biology and taxonomic classification.</title>
        <authorList>
            <person name="Goeker M."/>
        </authorList>
    </citation>
    <scope>NUCLEOTIDE SEQUENCE [LARGE SCALE GENOMIC DNA]</scope>
    <source>
        <strain evidence="11 12">DSM 25134</strain>
    </source>
</reference>
<evidence type="ECO:0000256" key="1">
    <source>
        <dbReference type="ARBA" id="ARBA00004236"/>
    </source>
</evidence>
<gene>
    <name evidence="11" type="ORF">DFR38_12816</name>
</gene>
<sequence length="291" mass="31971">MTPPVFELQDLSYHYQQQQALDSLTLRIEAGCRVALLGANGSGKSTLLRLLNGLYFAQQGRLLAFGEELSEAALAEDERHYAFRRRVGLVFQNPDVQLFNPTVFDELAFGPLQLGWPHATIRSAIADMLQRFGISHLQERAPHRLSGGERKRVALASVLIMQPEVLLLDEPTAALDPHSQGEVIRFLLESKDSGRTIITATHDLDSVADIADQVFVLDGGRLVASGSPAAILADQALLQRTHLLHAHPHRHGDGVVHSHPHQHGHGHGHGHQHAGTGSGYRYYPARRKPSS</sequence>
<dbReference type="InterPro" id="IPR050095">
    <property type="entry name" value="ECF_ABC_transporter_ATP-bd"/>
</dbReference>
<evidence type="ECO:0000313" key="12">
    <source>
        <dbReference type="Proteomes" id="UP000248395"/>
    </source>
</evidence>
<dbReference type="CDD" id="cd03225">
    <property type="entry name" value="ABC_cobalt_CbiO_domain1"/>
    <property type="match status" value="1"/>
</dbReference>
<dbReference type="InterPro" id="IPR003439">
    <property type="entry name" value="ABC_transporter-like_ATP-bd"/>
</dbReference>
<dbReference type="AlphaFoldDB" id="A0A318IV71"/>
<dbReference type="InterPro" id="IPR015856">
    <property type="entry name" value="ABC_transpr_CbiO/EcfA_su"/>
</dbReference>
<evidence type="ECO:0000256" key="4">
    <source>
        <dbReference type="ARBA" id="ARBA00022475"/>
    </source>
</evidence>
<protein>
    <submittedName>
        <fullName evidence="11">Cobalt/nickel transport system ATP-binding protein</fullName>
    </submittedName>
</protein>
<evidence type="ECO:0000313" key="11">
    <source>
        <dbReference type="EMBL" id="PXX40076.1"/>
    </source>
</evidence>
<comment type="caution">
    <text evidence="11">The sequence shown here is derived from an EMBL/GenBank/DDBJ whole genome shotgun (WGS) entry which is preliminary data.</text>
</comment>
<evidence type="ECO:0000259" key="10">
    <source>
        <dbReference type="PROSITE" id="PS50893"/>
    </source>
</evidence>
<comment type="similarity">
    <text evidence="2">Belongs to the ABC transporter superfamily.</text>
</comment>
<evidence type="ECO:0000256" key="9">
    <source>
        <dbReference type="SAM" id="MobiDB-lite"/>
    </source>
</evidence>
<dbReference type="InterPro" id="IPR017871">
    <property type="entry name" value="ABC_transporter-like_CS"/>
</dbReference>
<dbReference type="PROSITE" id="PS50893">
    <property type="entry name" value="ABC_TRANSPORTER_2"/>
    <property type="match status" value="1"/>
</dbReference>
<dbReference type="PANTHER" id="PTHR43553:SF24">
    <property type="entry name" value="ENERGY-COUPLING FACTOR TRANSPORTER ATP-BINDING PROTEIN ECFA1"/>
    <property type="match status" value="1"/>
</dbReference>
<organism evidence="11 12">
    <name type="scientific">Aquitalea magnusonii</name>
    <dbReference type="NCBI Taxonomy" id="332411"/>
    <lineage>
        <taxon>Bacteria</taxon>
        <taxon>Pseudomonadati</taxon>
        <taxon>Pseudomonadota</taxon>
        <taxon>Betaproteobacteria</taxon>
        <taxon>Neisseriales</taxon>
        <taxon>Chromobacteriaceae</taxon>
        <taxon>Aquitalea</taxon>
    </lineage>
</organism>
<dbReference type="Gene3D" id="3.40.50.300">
    <property type="entry name" value="P-loop containing nucleotide triphosphate hydrolases"/>
    <property type="match status" value="1"/>
</dbReference>
<dbReference type="GO" id="GO:0005524">
    <property type="term" value="F:ATP binding"/>
    <property type="evidence" value="ECO:0007669"/>
    <property type="project" value="UniProtKB-KW"/>
</dbReference>
<dbReference type="PANTHER" id="PTHR43553">
    <property type="entry name" value="HEAVY METAL TRANSPORTER"/>
    <property type="match status" value="1"/>
</dbReference>
<keyword evidence="12" id="KW-1185">Reference proteome</keyword>
<dbReference type="EMBL" id="QJKC01000028">
    <property type="protein sequence ID" value="PXX40076.1"/>
    <property type="molecule type" value="Genomic_DNA"/>
</dbReference>
<accession>A0A318IV71</accession>
<proteinExistence type="inferred from homology"/>
<comment type="subcellular location">
    <subcellularLocation>
        <location evidence="1">Cell membrane</location>
    </subcellularLocation>
</comment>
<feature type="compositionally biased region" description="Basic residues" evidence="9">
    <location>
        <begin position="258"/>
        <end position="272"/>
    </location>
</feature>
<keyword evidence="7" id="KW-1278">Translocase</keyword>
<dbReference type="PROSITE" id="PS00211">
    <property type="entry name" value="ABC_TRANSPORTER_1"/>
    <property type="match status" value="1"/>
</dbReference>
<keyword evidence="4" id="KW-1003">Cell membrane</keyword>
<dbReference type="SUPFAM" id="SSF52540">
    <property type="entry name" value="P-loop containing nucleoside triphosphate hydrolases"/>
    <property type="match status" value="1"/>
</dbReference>
<evidence type="ECO:0000256" key="3">
    <source>
        <dbReference type="ARBA" id="ARBA00022448"/>
    </source>
</evidence>
<dbReference type="Pfam" id="PF00005">
    <property type="entry name" value="ABC_tran"/>
    <property type="match status" value="1"/>
</dbReference>
<evidence type="ECO:0000256" key="8">
    <source>
        <dbReference type="ARBA" id="ARBA00023136"/>
    </source>
</evidence>
<evidence type="ECO:0000256" key="7">
    <source>
        <dbReference type="ARBA" id="ARBA00022967"/>
    </source>
</evidence>
<dbReference type="OrthoDB" id="5292475at2"/>
<dbReference type="SMART" id="SM00382">
    <property type="entry name" value="AAA"/>
    <property type="match status" value="1"/>
</dbReference>
<dbReference type="InterPro" id="IPR027417">
    <property type="entry name" value="P-loop_NTPase"/>
</dbReference>